<dbReference type="InterPro" id="IPR031915">
    <property type="entry name" value="Clr2_N"/>
</dbReference>
<name>A0AAD3U026_9TREE</name>
<feature type="compositionally biased region" description="Basic and acidic residues" evidence="2">
    <location>
        <begin position="139"/>
        <end position="167"/>
    </location>
</feature>
<dbReference type="PANTHER" id="PTHR38046:SF1">
    <property type="entry name" value="CRYPTIC LOCI REGULATOR 2"/>
    <property type="match status" value="1"/>
</dbReference>
<dbReference type="NCBIfam" id="TIGR00057">
    <property type="entry name" value="L-threonylcarbamoyladenylate synthase"/>
    <property type="match status" value="1"/>
</dbReference>
<dbReference type="InterPro" id="IPR006070">
    <property type="entry name" value="Sua5-like_dom"/>
</dbReference>
<dbReference type="Pfam" id="PF03481">
    <property type="entry name" value="Sua5_C"/>
    <property type="match status" value="1"/>
</dbReference>
<dbReference type="EMBL" id="BTCM01000009">
    <property type="protein sequence ID" value="GMK60041.1"/>
    <property type="molecule type" value="Genomic_DNA"/>
</dbReference>
<dbReference type="Pfam" id="PF01300">
    <property type="entry name" value="Sua5_yciO_yrdC"/>
    <property type="match status" value="1"/>
</dbReference>
<reference evidence="4" key="2">
    <citation type="submission" date="2023-06" db="EMBL/GenBank/DDBJ databases">
        <authorList>
            <person name="Kobayashi Y."/>
            <person name="Kayamori A."/>
            <person name="Aoki K."/>
            <person name="Shiwa Y."/>
            <person name="Fujita N."/>
            <person name="Sugita T."/>
            <person name="Iwasaki W."/>
            <person name="Tanaka N."/>
            <person name="Takashima M."/>
        </authorList>
    </citation>
    <scope>NUCLEOTIDE SEQUENCE</scope>
    <source>
        <strain evidence="4">HIS016</strain>
    </source>
</reference>
<reference evidence="4" key="1">
    <citation type="journal article" date="2023" name="BMC Genomics">
        <title>Chromosome-level genome assemblies of Cutaneotrichosporon spp. (Trichosporonales, Basidiomycota) reveal imbalanced evolution between nucleotide sequences and chromosome synteny.</title>
        <authorList>
            <person name="Kobayashi Y."/>
            <person name="Kayamori A."/>
            <person name="Aoki K."/>
            <person name="Shiwa Y."/>
            <person name="Matsutani M."/>
            <person name="Fujita N."/>
            <person name="Sugita T."/>
            <person name="Iwasaki W."/>
            <person name="Tanaka N."/>
            <person name="Takashima M."/>
        </authorList>
    </citation>
    <scope>NUCLEOTIDE SEQUENCE</scope>
    <source>
        <strain evidence="4">HIS016</strain>
    </source>
</reference>
<feature type="region of interest" description="Disordered" evidence="2">
    <location>
        <begin position="139"/>
        <end position="168"/>
    </location>
</feature>
<dbReference type="GO" id="GO:0003725">
    <property type="term" value="F:double-stranded RNA binding"/>
    <property type="evidence" value="ECO:0007669"/>
    <property type="project" value="InterPro"/>
</dbReference>
<feature type="region of interest" description="Disordered" evidence="2">
    <location>
        <begin position="593"/>
        <end position="612"/>
    </location>
</feature>
<evidence type="ECO:0000256" key="1">
    <source>
        <dbReference type="ARBA" id="ARBA00015492"/>
    </source>
</evidence>
<dbReference type="InterPro" id="IPR005145">
    <property type="entry name" value="Sua5_C"/>
</dbReference>
<gene>
    <name evidence="4" type="ORF">CspeluHIS016_0902580</name>
</gene>
<evidence type="ECO:0000313" key="5">
    <source>
        <dbReference type="Proteomes" id="UP001222932"/>
    </source>
</evidence>
<comment type="caution">
    <text evidence="4">The sequence shown here is derived from an EMBL/GenBank/DDBJ whole genome shotgun (WGS) entry which is preliminary data.</text>
</comment>
<evidence type="ECO:0000259" key="3">
    <source>
        <dbReference type="PROSITE" id="PS51163"/>
    </source>
</evidence>
<evidence type="ECO:0000256" key="2">
    <source>
        <dbReference type="SAM" id="MobiDB-lite"/>
    </source>
</evidence>
<keyword evidence="5" id="KW-1185">Reference proteome</keyword>
<dbReference type="Proteomes" id="UP001222932">
    <property type="component" value="Unassembled WGS sequence"/>
</dbReference>
<dbReference type="PROSITE" id="PS51163">
    <property type="entry name" value="YRDC"/>
    <property type="match status" value="1"/>
</dbReference>
<dbReference type="InterPro" id="IPR017945">
    <property type="entry name" value="DHBP_synth_RibB-like_a/b_dom"/>
</dbReference>
<evidence type="ECO:0000313" key="4">
    <source>
        <dbReference type="EMBL" id="GMK60041.1"/>
    </source>
</evidence>
<dbReference type="GO" id="GO:0070824">
    <property type="term" value="C:SHREC complex"/>
    <property type="evidence" value="ECO:0007669"/>
    <property type="project" value="InterPro"/>
</dbReference>
<dbReference type="GO" id="GO:0030466">
    <property type="term" value="P:silent mating-type cassette heterochromatin formation"/>
    <property type="evidence" value="ECO:0007669"/>
    <property type="project" value="TreeGrafter"/>
</dbReference>
<dbReference type="GO" id="GO:0033553">
    <property type="term" value="C:rDNA heterochromatin"/>
    <property type="evidence" value="ECO:0007669"/>
    <property type="project" value="TreeGrafter"/>
</dbReference>
<dbReference type="Pfam" id="PF16761">
    <property type="entry name" value="Clr2_transil"/>
    <property type="match status" value="1"/>
</dbReference>
<feature type="region of interest" description="Disordered" evidence="2">
    <location>
        <begin position="870"/>
        <end position="891"/>
    </location>
</feature>
<sequence>MAPSHPRLVWPRSDGAQACWPLSTQPKSTGWFEKLPPDDAKYTLYGEKIGKHVAENVLGMHGIKRPRIDMPDGYALFVHKKPQPDKSIREDVYLYGSPVSKFRSPNEFMEHVTWLFDTSKDLKDHSTCECKYNSKSAIAREKKSESTARGKRSNEDGMGPEAKKTRLEEDEVHDAVVVPERTIDQLTKRRYRKGELVFFRIGTITPPKGSDLPEVTHWPGLIASITQVPNVDEGGKSINSFKHSIRPLGMFSNSHEIINSTSELLPFSVSVQLLGGAEGWTKIGKESSRVLNEGIEREAQIDIPGNQTDIEGTKLEERWKRRWGERIKFSDMPSNWDIAAVRLGVALRMARNIASCWSQTDKFETLPSGTVLSKAELSDIENHKKSLYQGLWYQGERLWMDDVVRLRKTRASLPNDVLLPPSPGAEDRGVFLRIRLIALENQTVKGSAKEMWRCMIYGDIYELSESFAPGAPDWPPLKGLHYRRLNGKGCEVSVDIFDVAGRAYPDLLEKDSAWFFDPSVPENERKGHVCAGNGVMEVVGRGPSTRVCDCNMWKEDLYVMVREATADVERTTREHYGKLLAKALGYNPISATPTRENVATSPKALAGTPSTGPTKKTLVFQCDPADVTIVPSEGNKLQSPSITAGPALKPALEVAARHLREGLTVAFPTETVYGLGAHSLDPNATAKIYAIKNRPSDNPLIMHVSSLDMLQRLLPPGYQLSELYHALIAAYWPGPLTLLFPSASPPPPPAPQTNAIRMPNNPLALALIAAADLPVSAPSANSSGRPSPTRAAHVVHDLDGRDGLGCILDGGPCGVGVESTVVDALGWKKGGGGSVNVLRPGGLGVEDVARVLAEVDTQFGGSTDILLQGRPWTEGSVSGGHPKPQTDDLPPSTPGMKYRHYSPTVPVQLLLPSNVFPRPPVVGPTTDAVSVVSALITGKRVGLLHYDGSPLAKALESLPLERKSLGQDATSAAHALFDGLLALEGAGVDAILVEGCSDDGLGLAVMERVGKAVGGGGVTGGLDDGQVSTPGSEGRFWVEV</sequence>
<dbReference type="AlphaFoldDB" id="A0AAD3U026"/>
<dbReference type="PANTHER" id="PTHR38046">
    <property type="entry name" value="CRYPTIC LOCI REGULATOR 2"/>
    <property type="match status" value="1"/>
</dbReference>
<organism evidence="4 5">
    <name type="scientific">Cutaneotrichosporon spelunceum</name>
    <dbReference type="NCBI Taxonomy" id="1672016"/>
    <lineage>
        <taxon>Eukaryota</taxon>
        <taxon>Fungi</taxon>
        <taxon>Dikarya</taxon>
        <taxon>Basidiomycota</taxon>
        <taxon>Agaricomycotina</taxon>
        <taxon>Tremellomycetes</taxon>
        <taxon>Trichosporonales</taxon>
        <taxon>Trichosporonaceae</taxon>
        <taxon>Cutaneotrichosporon</taxon>
    </lineage>
</organism>
<dbReference type="GO" id="GO:0031934">
    <property type="term" value="C:mating-type region heterochromatin"/>
    <property type="evidence" value="ECO:0007669"/>
    <property type="project" value="TreeGrafter"/>
</dbReference>
<feature type="domain" description="YrdC-like" evidence="3">
    <location>
        <begin position="649"/>
        <end position="843"/>
    </location>
</feature>
<dbReference type="InterPro" id="IPR038986">
    <property type="entry name" value="Clr2"/>
</dbReference>
<accession>A0AAD3U026</accession>
<dbReference type="Gene3D" id="3.90.870.10">
    <property type="entry name" value="DHBP synthase"/>
    <property type="match status" value="1"/>
</dbReference>
<dbReference type="Pfam" id="PF10383">
    <property type="entry name" value="Clr2"/>
    <property type="match status" value="1"/>
</dbReference>
<proteinExistence type="predicted"/>
<dbReference type="InterPro" id="IPR038385">
    <property type="entry name" value="Sua5/YwlC_C"/>
</dbReference>
<dbReference type="SUPFAM" id="SSF55821">
    <property type="entry name" value="YrdC/RibB"/>
    <property type="match status" value="1"/>
</dbReference>
<dbReference type="Gene3D" id="3.40.50.11030">
    <property type="entry name" value="Threonylcarbamoyl-AMP synthase, C-terminal domain"/>
    <property type="match status" value="1"/>
</dbReference>
<protein>
    <recommendedName>
        <fullName evidence="1">Threonylcarbamoyl-AMP synthase</fullName>
    </recommendedName>
</protein>
<dbReference type="InterPro" id="IPR018839">
    <property type="entry name" value="Tscrpt-silencing_Clr2_C"/>
</dbReference>